<comment type="cofactor">
    <cofactor evidence="1 10">
        <name>FAD</name>
        <dbReference type="ChEBI" id="CHEBI:57692"/>
    </cofactor>
</comment>
<evidence type="ECO:0000256" key="8">
    <source>
        <dbReference type="ARBA" id="ARBA00023136"/>
    </source>
</evidence>
<comment type="catalytic activity">
    <reaction evidence="9 10">
        <text>squalene + reduced [NADPH--hemoprotein reductase] + O2 = (S)-2,3-epoxysqualene + oxidized [NADPH--hemoprotein reductase] + H2O + H(+)</text>
        <dbReference type="Rhea" id="RHEA:25282"/>
        <dbReference type="Rhea" id="RHEA-COMP:11964"/>
        <dbReference type="Rhea" id="RHEA-COMP:11965"/>
        <dbReference type="ChEBI" id="CHEBI:15377"/>
        <dbReference type="ChEBI" id="CHEBI:15378"/>
        <dbReference type="ChEBI" id="CHEBI:15379"/>
        <dbReference type="ChEBI" id="CHEBI:15440"/>
        <dbReference type="ChEBI" id="CHEBI:15441"/>
        <dbReference type="ChEBI" id="CHEBI:57618"/>
        <dbReference type="ChEBI" id="CHEBI:58210"/>
        <dbReference type="EC" id="1.14.14.17"/>
    </reaction>
</comment>
<keyword evidence="13" id="KW-1185">Reference proteome</keyword>
<dbReference type="GO" id="GO:0016020">
    <property type="term" value="C:membrane"/>
    <property type="evidence" value="ECO:0007669"/>
    <property type="project" value="UniProtKB-SubCell"/>
</dbReference>
<protein>
    <recommendedName>
        <fullName evidence="4 10">Squalene monooxygenase</fullName>
        <ecNumber evidence="4 10">1.14.14.17</ecNumber>
    </recommendedName>
</protein>
<dbReference type="Proteomes" id="UP000289738">
    <property type="component" value="Chromosome A04"/>
</dbReference>
<dbReference type="GO" id="GO:0016126">
    <property type="term" value="P:sterol biosynthetic process"/>
    <property type="evidence" value="ECO:0007669"/>
    <property type="project" value="UniProtKB-UniRule"/>
</dbReference>
<dbReference type="AlphaFoldDB" id="A0A445DKK2"/>
<dbReference type="SUPFAM" id="SSF51905">
    <property type="entry name" value="FAD/NAD(P)-binding domain"/>
    <property type="match status" value="1"/>
</dbReference>
<evidence type="ECO:0000256" key="4">
    <source>
        <dbReference type="ARBA" id="ARBA00012312"/>
    </source>
</evidence>
<comment type="similarity">
    <text evidence="3 10">Belongs to the squalene monooxygenase family.</text>
</comment>
<comment type="function">
    <text evidence="10">Catalyzes the stereospecific oxidation of squalene to (S)-2,3-epoxysqualene, and is considered to be a rate-limiting enzyme in steroid biosynthesis.</text>
</comment>
<accession>A0A445DKK2</accession>
<keyword evidence="8" id="KW-0472">Membrane</keyword>
<organism evidence="12 13">
    <name type="scientific">Arachis hypogaea</name>
    <name type="common">Peanut</name>
    <dbReference type="NCBI Taxonomy" id="3818"/>
    <lineage>
        <taxon>Eukaryota</taxon>
        <taxon>Viridiplantae</taxon>
        <taxon>Streptophyta</taxon>
        <taxon>Embryophyta</taxon>
        <taxon>Tracheophyta</taxon>
        <taxon>Spermatophyta</taxon>
        <taxon>Magnoliopsida</taxon>
        <taxon>eudicotyledons</taxon>
        <taxon>Gunneridae</taxon>
        <taxon>Pentapetalae</taxon>
        <taxon>rosids</taxon>
        <taxon>fabids</taxon>
        <taxon>Fabales</taxon>
        <taxon>Fabaceae</taxon>
        <taxon>Papilionoideae</taxon>
        <taxon>50 kb inversion clade</taxon>
        <taxon>dalbergioids sensu lato</taxon>
        <taxon>Dalbergieae</taxon>
        <taxon>Pterocarpus clade</taxon>
        <taxon>Arachis</taxon>
    </lineage>
</organism>
<evidence type="ECO:0000256" key="3">
    <source>
        <dbReference type="ARBA" id="ARBA00008802"/>
    </source>
</evidence>
<evidence type="ECO:0000256" key="9">
    <source>
        <dbReference type="ARBA" id="ARBA00048658"/>
    </source>
</evidence>
<comment type="pathway">
    <text evidence="2">Terpene metabolism; lanosterol biosynthesis; lanosterol from farnesyl diphosphate: step 2/3.</text>
</comment>
<evidence type="ECO:0000256" key="6">
    <source>
        <dbReference type="ARBA" id="ARBA00022827"/>
    </source>
</evidence>
<evidence type="ECO:0000313" key="12">
    <source>
        <dbReference type="EMBL" id="RYR63735.1"/>
    </source>
</evidence>
<keyword evidence="5 10" id="KW-0285">Flavoprotein</keyword>
<comment type="caution">
    <text evidence="12">The sequence shown here is derived from an EMBL/GenBank/DDBJ whole genome shotgun (WGS) entry which is preliminary data.</text>
</comment>
<dbReference type="UniPathway" id="UPA00767">
    <property type="reaction ID" value="UER00752"/>
</dbReference>
<dbReference type="InterPro" id="IPR013698">
    <property type="entry name" value="Squalene_epoxidase"/>
</dbReference>
<dbReference type="GO" id="GO:0050660">
    <property type="term" value="F:flavin adenine dinucleotide binding"/>
    <property type="evidence" value="ECO:0007669"/>
    <property type="project" value="UniProtKB-UniRule"/>
</dbReference>
<dbReference type="GO" id="GO:0004506">
    <property type="term" value="F:squalene monooxygenase activity"/>
    <property type="evidence" value="ECO:0007669"/>
    <property type="project" value="UniProtKB-UniRule"/>
</dbReference>
<reference evidence="12 13" key="1">
    <citation type="submission" date="2019-01" db="EMBL/GenBank/DDBJ databases">
        <title>Sequencing of cultivated peanut Arachis hypogaea provides insights into genome evolution and oil improvement.</title>
        <authorList>
            <person name="Chen X."/>
        </authorList>
    </citation>
    <scope>NUCLEOTIDE SEQUENCE [LARGE SCALE GENOMIC DNA]</scope>
    <source>
        <strain evidence="13">cv. Fuhuasheng</strain>
        <tissue evidence="12">Leaves</tissue>
    </source>
</reference>
<name>A0A445DKK2_ARAHY</name>
<dbReference type="PANTHER" id="PTHR10835">
    <property type="entry name" value="SQUALENE MONOOXYGENASE"/>
    <property type="match status" value="1"/>
</dbReference>
<dbReference type="InterPro" id="IPR036188">
    <property type="entry name" value="FAD/NAD-bd_sf"/>
</dbReference>
<evidence type="ECO:0000259" key="11">
    <source>
        <dbReference type="Pfam" id="PF08491"/>
    </source>
</evidence>
<dbReference type="EMBL" id="SDMP01000004">
    <property type="protein sequence ID" value="RYR63735.1"/>
    <property type="molecule type" value="Genomic_DNA"/>
</dbReference>
<proteinExistence type="inferred from homology"/>
<keyword evidence="7 10" id="KW-0560">Oxidoreductase</keyword>
<evidence type="ECO:0000256" key="10">
    <source>
        <dbReference type="RuleBase" id="RU367121"/>
    </source>
</evidence>
<evidence type="ECO:0000256" key="2">
    <source>
        <dbReference type="ARBA" id="ARBA00005018"/>
    </source>
</evidence>
<evidence type="ECO:0000256" key="7">
    <source>
        <dbReference type="ARBA" id="ARBA00023002"/>
    </source>
</evidence>
<dbReference type="EC" id="1.14.14.17" evidence="4 10"/>
<evidence type="ECO:0000256" key="5">
    <source>
        <dbReference type="ARBA" id="ARBA00022630"/>
    </source>
</evidence>
<dbReference type="PANTHER" id="PTHR10835:SF15">
    <property type="entry name" value="SQUALENE EPOXIDASE 2, MITOCHONDRIAL"/>
    <property type="match status" value="1"/>
</dbReference>
<dbReference type="Gene3D" id="3.50.50.60">
    <property type="entry name" value="FAD/NAD(P)-binding domain"/>
    <property type="match status" value="1"/>
</dbReference>
<keyword evidence="6 10" id="KW-0274">FAD</keyword>
<comment type="subcellular location">
    <subcellularLocation>
        <location evidence="10">Membrane</location>
        <topology evidence="10">Multi-pass membrane protein</topology>
    </subcellularLocation>
</comment>
<dbReference type="Pfam" id="PF08491">
    <property type="entry name" value="SE"/>
    <property type="match status" value="1"/>
</dbReference>
<evidence type="ECO:0000313" key="13">
    <source>
        <dbReference type="Proteomes" id="UP000289738"/>
    </source>
</evidence>
<dbReference type="GO" id="GO:0005783">
    <property type="term" value="C:endoplasmic reticulum"/>
    <property type="evidence" value="ECO:0007669"/>
    <property type="project" value="TreeGrafter"/>
</dbReference>
<feature type="domain" description="Squalene epoxidase" evidence="11">
    <location>
        <begin position="159"/>
        <end position="254"/>
    </location>
</feature>
<gene>
    <name evidence="12" type="ORF">Ahy_A04g021494</name>
</gene>
<sequence length="287" mass="31887">MCDLVLRLNHFNFSFTCNNNNLILNNSLFLRIESHSSTRNTHICKGRKLNDSGSGTGADVIIVGAGVAGSALAYTLAKQIDAQEVLGYILYKDRENIKLPYPLETYHADVAGRSFHNGRFIQSVQMNEGTVTSLLWKDNKTVIGVQYKSKDGKEQKAYAPLTIVCDGCFSKLRRSLCHPKVEVPSCFVGLILENCQLPFENHGHVILANPSPILFYRISSTEVRCLVDIPGQKVPPIGNGKMANFLKTMVAPQCAFGIIFPIIRDEGVRQMFFPATVPEFYRSPSAR</sequence>
<evidence type="ECO:0000256" key="1">
    <source>
        <dbReference type="ARBA" id="ARBA00001974"/>
    </source>
</evidence>
<dbReference type="InterPro" id="IPR040125">
    <property type="entry name" value="Squalene_monox"/>
</dbReference>